<name>A0A0E9TUS2_ANGAN</name>
<dbReference type="EMBL" id="GBXM01052104">
    <property type="protein sequence ID" value="JAH56473.1"/>
    <property type="molecule type" value="Transcribed_RNA"/>
</dbReference>
<accession>A0A0E9TUS2</accession>
<reference evidence="1" key="2">
    <citation type="journal article" date="2015" name="Fish Shellfish Immunol.">
        <title>Early steps in the European eel (Anguilla anguilla)-Vibrio vulnificus interaction in the gills: Role of the RtxA13 toxin.</title>
        <authorList>
            <person name="Callol A."/>
            <person name="Pajuelo D."/>
            <person name="Ebbesson L."/>
            <person name="Teles M."/>
            <person name="MacKenzie S."/>
            <person name="Amaro C."/>
        </authorList>
    </citation>
    <scope>NUCLEOTIDE SEQUENCE</scope>
</reference>
<dbReference type="AlphaFoldDB" id="A0A0E9TUS2"/>
<evidence type="ECO:0000313" key="1">
    <source>
        <dbReference type="EMBL" id="JAH56473.1"/>
    </source>
</evidence>
<proteinExistence type="predicted"/>
<sequence>MCVCVVCVCVQRPYPDSLLCFSVYHCSTVVARRHFASVFECNFPDCKYFACTM</sequence>
<protein>
    <submittedName>
        <fullName evidence="1">Uncharacterized protein</fullName>
    </submittedName>
</protein>
<reference evidence="1" key="1">
    <citation type="submission" date="2014-11" db="EMBL/GenBank/DDBJ databases">
        <authorList>
            <person name="Amaro Gonzalez C."/>
        </authorList>
    </citation>
    <scope>NUCLEOTIDE SEQUENCE</scope>
</reference>
<organism evidence="1">
    <name type="scientific">Anguilla anguilla</name>
    <name type="common">European freshwater eel</name>
    <name type="synonym">Muraena anguilla</name>
    <dbReference type="NCBI Taxonomy" id="7936"/>
    <lineage>
        <taxon>Eukaryota</taxon>
        <taxon>Metazoa</taxon>
        <taxon>Chordata</taxon>
        <taxon>Craniata</taxon>
        <taxon>Vertebrata</taxon>
        <taxon>Euteleostomi</taxon>
        <taxon>Actinopterygii</taxon>
        <taxon>Neopterygii</taxon>
        <taxon>Teleostei</taxon>
        <taxon>Anguilliformes</taxon>
        <taxon>Anguillidae</taxon>
        <taxon>Anguilla</taxon>
    </lineage>
</organism>